<gene>
    <name evidence="2" type="ORF">ACFPEL_08070</name>
</gene>
<reference evidence="3" key="1">
    <citation type="journal article" date="2019" name="Int. J. Syst. Evol. Microbiol.">
        <title>The Global Catalogue of Microorganisms (GCM) 10K type strain sequencing project: providing services to taxonomists for standard genome sequencing and annotation.</title>
        <authorList>
            <consortium name="The Broad Institute Genomics Platform"/>
            <consortium name="The Broad Institute Genome Sequencing Center for Infectious Disease"/>
            <person name="Wu L."/>
            <person name="Ma J."/>
        </authorList>
    </citation>
    <scope>NUCLEOTIDE SEQUENCE [LARGE SCALE GENOMIC DNA]</scope>
    <source>
        <strain evidence="3">CCUG 50347</strain>
    </source>
</reference>
<proteinExistence type="predicted"/>
<organism evidence="2 3">
    <name type="scientific">Actinomycetospora chibensis</name>
    <dbReference type="NCBI Taxonomy" id="663606"/>
    <lineage>
        <taxon>Bacteria</taxon>
        <taxon>Bacillati</taxon>
        <taxon>Actinomycetota</taxon>
        <taxon>Actinomycetes</taxon>
        <taxon>Pseudonocardiales</taxon>
        <taxon>Pseudonocardiaceae</taxon>
        <taxon>Actinomycetospora</taxon>
    </lineage>
</organism>
<dbReference type="InterPro" id="IPR050228">
    <property type="entry name" value="Carboxylesterase_BioH"/>
</dbReference>
<sequence>MYVRTGQGRRIAYDREGSGGRPLVLVGGLGQMRATDAATRTLCGELAARGFDVVHHDRPGRGDSTGDPPFTLAGEVEALRALVDELGGRAALYGSSSGGAIALGAATRIPGVDHLVLWETPLGTDGSADARAWHAGIVERTRSAGPEAVLRFAMDGMPPEWLDGMLAGPDRERYLRLAPTTAADAEALAWAADALRDGTVAREVTAPTTVLTGTSAWPLFVEAADALVDVLPHAERGDVPGAAHGWEPADLARVLAEVLL</sequence>
<dbReference type="Pfam" id="PF12697">
    <property type="entry name" value="Abhydrolase_6"/>
    <property type="match status" value="1"/>
</dbReference>
<evidence type="ECO:0000313" key="2">
    <source>
        <dbReference type="EMBL" id="MFC4832361.1"/>
    </source>
</evidence>
<accession>A0ABV9RDU1</accession>
<evidence type="ECO:0000313" key="3">
    <source>
        <dbReference type="Proteomes" id="UP001595909"/>
    </source>
</evidence>
<feature type="domain" description="AB hydrolase-1" evidence="1">
    <location>
        <begin position="24"/>
        <end position="244"/>
    </location>
</feature>
<dbReference type="EMBL" id="JBHSIM010000017">
    <property type="protein sequence ID" value="MFC4832361.1"/>
    <property type="molecule type" value="Genomic_DNA"/>
</dbReference>
<dbReference type="PANTHER" id="PTHR43194">
    <property type="entry name" value="HYDROLASE ALPHA/BETA FOLD FAMILY"/>
    <property type="match status" value="1"/>
</dbReference>
<dbReference type="GO" id="GO:0016787">
    <property type="term" value="F:hydrolase activity"/>
    <property type="evidence" value="ECO:0007669"/>
    <property type="project" value="UniProtKB-KW"/>
</dbReference>
<dbReference type="RefSeq" id="WP_274190390.1">
    <property type="nucleotide sequence ID" value="NZ_BAABHN010000017.1"/>
</dbReference>
<evidence type="ECO:0000259" key="1">
    <source>
        <dbReference type="Pfam" id="PF12697"/>
    </source>
</evidence>
<keyword evidence="2" id="KW-0378">Hydrolase</keyword>
<dbReference type="Gene3D" id="3.40.50.1820">
    <property type="entry name" value="alpha/beta hydrolase"/>
    <property type="match status" value="1"/>
</dbReference>
<dbReference type="PANTHER" id="PTHR43194:SF2">
    <property type="entry name" value="PEROXISOMAL MEMBRANE PROTEIN LPX1"/>
    <property type="match status" value="1"/>
</dbReference>
<dbReference type="Proteomes" id="UP001595909">
    <property type="component" value="Unassembled WGS sequence"/>
</dbReference>
<dbReference type="InterPro" id="IPR000073">
    <property type="entry name" value="AB_hydrolase_1"/>
</dbReference>
<dbReference type="InterPro" id="IPR029058">
    <property type="entry name" value="AB_hydrolase_fold"/>
</dbReference>
<name>A0ABV9RDU1_9PSEU</name>
<protein>
    <submittedName>
        <fullName evidence="2">Alpha/beta fold hydrolase</fullName>
    </submittedName>
</protein>
<dbReference type="SUPFAM" id="SSF53474">
    <property type="entry name" value="alpha/beta-Hydrolases"/>
    <property type="match status" value="1"/>
</dbReference>
<keyword evidence="3" id="KW-1185">Reference proteome</keyword>
<comment type="caution">
    <text evidence="2">The sequence shown here is derived from an EMBL/GenBank/DDBJ whole genome shotgun (WGS) entry which is preliminary data.</text>
</comment>